<dbReference type="SUPFAM" id="SSF49785">
    <property type="entry name" value="Galactose-binding domain-like"/>
    <property type="match status" value="1"/>
</dbReference>
<dbReference type="AlphaFoldDB" id="A0A5N6F3W8"/>
<dbReference type="InterPro" id="IPR008979">
    <property type="entry name" value="Galactose-bd-like_sf"/>
</dbReference>
<dbReference type="Gene3D" id="2.60.120.260">
    <property type="entry name" value="Galactose-binding domain-like"/>
    <property type="match status" value="1"/>
</dbReference>
<protein>
    <recommendedName>
        <fullName evidence="1">Xaa-Pro dipeptidyl-peptidase C-terminal domain-containing protein</fullName>
    </recommendedName>
</protein>
<proteinExistence type="predicted"/>
<dbReference type="EMBL" id="ML733402">
    <property type="protein sequence ID" value="KAB8223933.1"/>
    <property type="molecule type" value="Genomic_DNA"/>
</dbReference>
<evidence type="ECO:0000313" key="3">
    <source>
        <dbReference type="Proteomes" id="UP000326799"/>
    </source>
</evidence>
<feature type="domain" description="Xaa-Pro dipeptidyl-peptidase C-terminal" evidence="1">
    <location>
        <begin position="6"/>
        <end position="78"/>
    </location>
</feature>
<organism evidence="2 3">
    <name type="scientific">Aspergillus novoparasiticus</name>
    <dbReference type="NCBI Taxonomy" id="986946"/>
    <lineage>
        <taxon>Eukaryota</taxon>
        <taxon>Fungi</taxon>
        <taxon>Dikarya</taxon>
        <taxon>Ascomycota</taxon>
        <taxon>Pezizomycotina</taxon>
        <taxon>Eurotiomycetes</taxon>
        <taxon>Eurotiomycetidae</taxon>
        <taxon>Eurotiales</taxon>
        <taxon>Aspergillaceae</taxon>
        <taxon>Aspergillus</taxon>
        <taxon>Aspergillus subgen. Circumdati</taxon>
    </lineage>
</organism>
<sequence>MGDPVHIVKGCLRVSFRKDNERYRVDVEVWPTDTVLEPNETLVLEIEGHDTQGVGKFSHEHPEHRDLAVFGGLSHIEVGQESGYLLLPLIPSREAFN</sequence>
<dbReference type="GO" id="GO:0008239">
    <property type="term" value="F:dipeptidyl-peptidase activity"/>
    <property type="evidence" value="ECO:0007669"/>
    <property type="project" value="InterPro"/>
</dbReference>
<dbReference type="Pfam" id="PF08530">
    <property type="entry name" value="PepX_C"/>
    <property type="match status" value="1"/>
</dbReference>
<evidence type="ECO:0000259" key="1">
    <source>
        <dbReference type="Pfam" id="PF08530"/>
    </source>
</evidence>
<gene>
    <name evidence="2" type="ORF">BDV33DRAFT_199980</name>
</gene>
<accession>A0A5N6F3W8</accession>
<dbReference type="InterPro" id="IPR013736">
    <property type="entry name" value="Xaa-Pro_dipept_C"/>
</dbReference>
<dbReference type="Proteomes" id="UP000326799">
    <property type="component" value="Unassembled WGS sequence"/>
</dbReference>
<keyword evidence="3" id="KW-1185">Reference proteome</keyword>
<reference evidence="2 3" key="1">
    <citation type="submission" date="2019-04" db="EMBL/GenBank/DDBJ databases">
        <title>Fungal friends and foes A comparative genomics study of 23 Aspergillus species from section Flavi.</title>
        <authorList>
            <consortium name="DOE Joint Genome Institute"/>
            <person name="Kjaerbolling I."/>
            <person name="Vesth T.C."/>
            <person name="Frisvad J.C."/>
            <person name="Nybo J.L."/>
            <person name="Theobald S."/>
            <person name="Kildgaard S."/>
            <person name="Petersen T.I."/>
            <person name="Kuo A."/>
            <person name="Sato A."/>
            <person name="Lyhne E.K."/>
            <person name="Kogle M.E."/>
            <person name="Wiebenga A."/>
            <person name="Kun R.S."/>
            <person name="Lubbers R.J."/>
            <person name="Makela M.R."/>
            <person name="Barry K."/>
            <person name="Chovatia M."/>
            <person name="Clum A."/>
            <person name="Daum C."/>
            <person name="Haridas S."/>
            <person name="He G."/>
            <person name="LaButti K."/>
            <person name="Lipzen A."/>
            <person name="Mondo S."/>
            <person name="Pangilinan J."/>
            <person name="Riley R."/>
            <person name="Salamov A."/>
            <person name="Simmons B.A."/>
            <person name="Magnuson J.K."/>
            <person name="Henrissat B."/>
            <person name="Mortensen U.H."/>
            <person name="Larsen T.O."/>
            <person name="De vries R.P."/>
            <person name="Grigoriev I.V."/>
            <person name="Machida M."/>
            <person name="Baker S.E."/>
            <person name="Andersen M.R."/>
        </authorList>
    </citation>
    <scope>NUCLEOTIDE SEQUENCE [LARGE SCALE GENOMIC DNA]</scope>
    <source>
        <strain evidence="2 3">CBS 126849</strain>
    </source>
</reference>
<name>A0A5N6F3W8_9EURO</name>
<evidence type="ECO:0000313" key="2">
    <source>
        <dbReference type="EMBL" id="KAB8223933.1"/>
    </source>
</evidence>